<dbReference type="AlphaFoldDB" id="A0A1I7YIR6"/>
<name>A0A1I7YIR6_9BILA</name>
<accession>A0A1I7YIR6</accession>
<dbReference type="Proteomes" id="UP000095287">
    <property type="component" value="Unplaced"/>
</dbReference>
<keyword evidence="1" id="KW-1185">Reference proteome</keyword>
<organism evidence="1 2">
    <name type="scientific">Steinernema glaseri</name>
    <dbReference type="NCBI Taxonomy" id="37863"/>
    <lineage>
        <taxon>Eukaryota</taxon>
        <taxon>Metazoa</taxon>
        <taxon>Ecdysozoa</taxon>
        <taxon>Nematoda</taxon>
        <taxon>Chromadorea</taxon>
        <taxon>Rhabditida</taxon>
        <taxon>Tylenchina</taxon>
        <taxon>Panagrolaimomorpha</taxon>
        <taxon>Strongyloidoidea</taxon>
        <taxon>Steinernematidae</taxon>
        <taxon>Steinernema</taxon>
    </lineage>
</organism>
<protein>
    <submittedName>
        <fullName evidence="2">Ovule protein</fullName>
    </submittedName>
</protein>
<evidence type="ECO:0000313" key="2">
    <source>
        <dbReference type="WBParaSite" id="L893_g16831.t1"/>
    </source>
</evidence>
<reference evidence="2" key="1">
    <citation type="submission" date="2016-11" db="UniProtKB">
        <authorList>
            <consortium name="WormBaseParasite"/>
        </authorList>
    </citation>
    <scope>IDENTIFICATION</scope>
</reference>
<dbReference type="WBParaSite" id="L893_g16831.t1">
    <property type="protein sequence ID" value="L893_g16831.t1"/>
    <property type="gene ID" value="L893_g16831"/>
</dbReference>
<sequence length="72" mass="8440">MPNAYVSAAKKEEKKHFIPPKGTKAKWTWRNFRKHSCNPVLIKKKSYSEPQQCINYPSMYLGSIIEMQHLTT</sequence>
<proteinExistence type="predicted"/>
<evidence type="ECO:0000313" key="1">
    <source>
        <dbReference type="Proteomes" id="UP000095287"/>
    </source>
</evidence>